<dbReference type="Pfam" id="PF04074">
    <property type="entry name" value="DUF386"/>
    <property type="match status" value="2"/>
</dbReference>
<gene>
    <name evidence="2" type="ORF">H5P30_05575</name>
</gene>
<dbReference type="Gene3D" id="2.60.120.370">
    <property type="entry name" value="YhcH/YjgK/YiaL"/>
    <property type="match status" value="1"/>
</dbReference>
<evidence type="ECO:0000313" key="2">
    <source>
        <dbReference type="EMBL" id="MBC2601242.1"/>
    </source>
</evidence>
<dbReference type="RefSeq" id="WP_185691964.1">
    <property type="nucleotide sequence ID" value="NZ_JACHVA010000049.1"/>
</dbReference>
<evidence type="ECO:0000256" key="1">
    <source>
        <dbReference type="SAM" id="MobiDB-lite"/>
    </source>
</evidence>
<dbReference type="PANTHER" id="PTHR34986:SF1">
    <property type="entry name" value="PROTEIN YIAL"/>
    <property type="match status" value="1"/>
</dbReference>
<comment type="caution">
    <text evidence="2">The sequence shown here is derived from an EMBL/GenBank/DDBJ whole genome shotgun (WGS) entry which is preliminary data.</text>
</comment>
<sequence>MLYANHKTPSTYRPLLTSPAWRKVLDWMDHRDPELPDGIYPIEGDDIFVNQHRYETLPREECRWESHRRYIDLQFCLEGTEIIDVIDRDFLTDDGPYDEEKDLLFHNSPPFPKEGGTGDSRWGGSSIPTSPSSFLSSDPQVSDSSFLPLLMTPGRMAIFTPTDAHRPKVSVNQPTPVRKFVVKISLEAIR</sequence>
<evidence type="ECO:0000313" key="3">
    <source>
        <dbReference type="Proteomes" id="UP000525652"/>
    </source>
</evidence>
<dbReference type="EMBL" id="JACHVA010000049">
    <property type="protein sequence ID" value="MBC2601242.1"/>
    <property type="molecule type" value="Genomic_DNA"/>
</dbReference>
<feature type="compositionally biased region" description="Low complexity" evidence="1">
    <location>
        <begin position="125"/>
        <end position="139"/>
    </location>
</feature>
<dbReference type="Proteomes" id="UP000525652">
    <property type="component" value="Unassembled WGS sequence"/>
</dbReference>
<dbReference type="PANTHER" id="PTHR34986">
    <property type="entry name" value="EVOLVED BETA-GALACTOSIDASE SUBUNIT BETA"/>
    <property type="match status" value="1"/>
</dbReference>
<dbReference type="GO" id="GO:0005829">
    <property type="term" value="C:cytosol"/>
    <property type="evidence" value="ECO:0007669"/>
    <property type="project" value="TreeGrafter"/>
</dbReference>
<dbReference type="InterPro" id="IPR004375">
    <property type="entry name" value="NanQ/TabA/YiaL"/>
</dbReference>
<name>A0A7X1AWJ2_9BACT</name>
<reference evidence="2 3" key="1">
    <citation type="submission" date="2020-07" db="EMBL/GenBank/DDBJ databases">
        <authorList>
            <person name="Feng X."/>
        </authorList>
    </citation>
    <scope>NUCLEOTIDE SEQUENCE [LARGE SCALE GENOMIC DNA]</scope>
    <source>
        <strain evidence="2 3">JCM14086</strain>
    </source>
</reference>
<keyword evidence="3" id="KW-1185">Reference proteome</keyword>
<proteinExistence type="predicted"/>
<dbReference type="SUPFAM" id="SSF51197">
    <property type="entry name" value="Clavaminate synthase-like"/>
    <property type="match status" value="2"/>
</dbReference>
<feature type="region of interest" description="Disordered" evidence="1">
    <location>
        <begin position="106"/>
        <end position="139"/>
    </location>
</feature>
<accession>A0A7X1AWJ2</accession>
<dbReference type="AlphaFoldDB" id="A0A7X1AWJ2"/>
<dbReference type="NCBIfam" id="TIGR00022">
    <property type="entry name" value="YhcH/YjgK/YiaL family protein"/>
    <property type="match status" value="1"/>
</dbReference>
<dbReference type="InterPro" id="IPR037012">
    <property type="entry name" value="NanQ/TabA/YiaL_sf"/>
</dbReference>
<organism evidence="2 3">
    <name type="scientific">Puniceicoccus vermicola</name>
    <dbReference type="NCBI Taxonomy" id="388746"/>
    <lineage>
        <taxon>Bacteria</taxon>
        <taxon>Pseudomonadati</taxon>
        <taxon>Verrucomicrobiota</taxon>
        <taxon>Opitutia</taxon>
        <taxon>Puniceicoccales</taxon>
        <taxon>Puniceicoccaceae</taxon>
        <taxon>Puniceicoccus</taxon>
    </lineage>
</organism>
<protein>
    <submittedName>
        <fullName evidence="2">YhcH/YjgK/YiaL family protein</fullName>
    </submittedName>
</protein>